<sequence>MKTMTADVNAAAAACPHPPHKPTQTQGCPVDHSKSSTSTPQSCPVDHPKSSAAQCPVDGDPKAGLSAEMMRVANHSAGFTVNGSSPTGLSRDRAVSSIPKGDFTPEHQTGTEDKWEYPSEDMYFKAMKRKGWAPKAQQMKTIVAIHNTVNEQSWREVLKWESFHEAKEPVKLKKFMGKPTEYSPKAKMMHWLGWSVLPFDRHDWVVDRDGKEVRYVIDFYSGAATPGKPLSVYLDVRPALDSVEGVVDRLRWQFHEKVMPFLPFQGAVFDKKTNAPSTQKDLGDHSKTRSSRRTMSTDVNVKVAVRCRPMNSRETQMGARGVVQVLDGTTVVIYPTADAEAASTSATSETTETSERKQYTFDFAYYTESTQAQVYGDIAKPLVDQALQGYNGTIFAYGQTGSGKTHTMMGSGDDHGIVPLMNADLFARINASDAANAKTEDEGAIKYLVTVSFLEIYNEVIKDLLNPSDKVLKIREHPDMGIYVEQLAELVVRDPADVTRLLEQGNKVRQVAATQMNERSSRSHSCFTIKISSKRSQVMAGVQKETCMNAKINLVDLAGSERASKTGATGDRLKEGAAINKSLSALGNVINMLASTDKARKGGKAHIPYRDSKLTRLLQESLGGNSLTVMIAAISPADDNYEESLSTLVYANRAKSIKNATKKNEDINEKIIRELREEIEKLRQMVARPTSASSGNPKMMGQMEETIANLERAKQQSWDEKQRLTELYEQERQNSLANEKKILGFMQTVKQEKMDIMKKIKMLQQKKVQISKEMRVRKQSYVENKSKLQLGVQAFQQMKAEKPREKQTLMEEIESRKSLLITDRDELARLKDELKLCEEKLVEEEAEVAAKSALLEEDDKLRKAIQDDEREKMKQERAVYLQSALDEERQRFKQEAENDKQRLKRALEDTADKEKKLAEEVEKQRGRALELQQQMHRMQLEHEEWKHDTKQKLSQMVAALKEDFMREQQEMQEKYDYAVYLLRNARDDIVDLGARNEDLEKRLHDLIIWDKTCRVQAERLIASAYRIPLPGTDHALSPAPSESKLRTLTRLPSRGLAPLPSSSDEFYLQQSGVQFYVDDLVRQLQEKRPDQPAQFIANYFSAVAKGSNVIGRPFEYINGCLQNRIAFLAQLQRSYTRIDPNTGDFTEMLWCQCRDLPTQLIRQSTCHLPESEGDLRRAPLRTLLAGFSACFFFNEFLNKTYDIYNEILSSKDAKSTSPRNSSRSESIANAVATDRVIARLRVVVQQSTFNIPPMVEIEQIVVKSSSFKEVPNSRFGARPTGANSFRLRSDENRRPNFGQGAPSPGAADVDMKDASPTTGRFRTTPTSASSSTSSHSRQALRERTTAGYRPATTSRLMAPTASSLAHRSAPRPSPTASGSVPSYARPTTSSATGRYQGTRVPPAPMKANRPQSATSSSAARPGSVRPPYAGGGASSRFQTASNAQPRYGATRTQHQPPTPPQQRTVPKATPPTAPAEMMDYEDQQTQQLREQGQGQEKQTPKAWSLDDFEIGRELGTGKFGQVYLAREKTSRMVVALKVLVKDQLKAAGVAHQLRKEVEIHSRIRHENILPLYATFQDATRVYLVLKYAGGGDLYKKMRSMPGRRFPERQAMLYTAQLVSALDACHQQHVIHRDIKPENLLLSDEGTIQLADFGWSSANVTAATRRDTLCGTLDYLSPEMIRGEKYDESVDIWAVGIIMYELLVGKPPFEAPGQNETIELITEGQLHVPPMVSLAAKDLISQILQKLPEKRLSLQEIKAHRWFAPLALRQRTTRRSGF</sequence>
<feature type="compositionally biased region" description="Low complexity" evidence="20">
    <location>
        <begin position="1323"/>
        <end position="1336"/>
    </location>
</feature>
<evidence type="ECO:0000313" key="23">
    <source>
        <dbReference type="EMBL" id="KAK1945321.1"/>
    </source>
</evidence>
<dbReference type="PROSITE" id="PS50067">
    <property type="entry name" value="KINESIN_MOTOR_2"/>
    <property type="match status" value="1"/>
</dbReference>
<dbReference type="GO" id="GO:0004408">
    <property type="term" value="F:holocytochrome-c synthase activity"/>
    <property type="evidence" value="ECO:0007669"/>
    <property type="project" value="InterPro"/>
</dbReference>
<dbReference type="Pfam" id="PF00069">
    <property type="entry name" value="Pkinase"/>
    <property type="match status" value="1"/>
</dbReference>
<keyword evidence="24" id="KW-1185">Reference proteome</keyword>
<dbReference type="GO" id="GO:0005524">
    <property type="term" value="F:ATP binding"/>
    <property type="evidence" value="ECO:0007669"/>
    <property type="project" value="UniProtKB-UniRule"/>
</dbReference>
<feature type="region of interest" description="Disordered" evidence="20">
    <location>
        <begin position="78"/>
        <end position="112"/>
    </location>
</feature>
<dbReference type="GO" id="GO:0005743">
    <property type="term" value="C:mitochondrial inner membrane"/>
    <property type="evidence" value="ECO:0007669"/>
    <property type="project" value="UniProtKB-SubCell"/>
</dbReference>
<dbReference type="Gene3D" id="3.40.850.10">
    <property type="entry name" value="Kinesin motor domain"/>
    <property type="match status" value="1"/>
</dbReference>
<dbReference type="InterPro" id="IPR027640">
    <property type="entry name" value="Kinesin-like_fam"/>
</dbReference>
<evidence type="ECO:0000256" key="10">
    <source>
        <dbReference type="ARBA" id="ARBA00022840"/>
    </source>
</evidence>
<feature type="domain" description="Kinesin motor" evidence="22">
    <location>
        <begin position="300"/>
        <end position="657"/>
    </location>
</feature>
<dbReference type="InterPro" id="IPR027417">
    <property type="entry name" value="P-loop_NTPase"/>
</dbReference>
<evidence type="ECO:0000256" key="3">
    <source>
        <dbReference type="ARBA" id="ARBA00022527"/>
    </source>
</evidence>
<feature type="compositionally biased region" description="Basic and acidic residues" evidence="20">
    <location>
        <begin position="103"/>
        <end position="112"/>
    </location>
</feature>
<evidence type="ECO:0000256" key="12">
    <source>
        <dbReference type="ARBA" id="ARBA00023128"/>
    </source>
</evidence>
<dbReference type="PANTHER" id="PTHR47968">
    <property type="entry name" value="CENTROMERE PROTEIN E"/>
    <property type="match status" value="1"/>
</dbReference>
<dbReference type="InterPro" id="IPR017441">
    <property type="entry name" value="Protein_kinase_ATP_BS"/>
</dbReference>
<dbReference type="SUPFAM" id="SSF56112">
    <property type="entry name" value="Protein kinase-like (PK-like)"/>
    <property type="match status" value="1"/>
</dbReference>
<dbReference type="GO" id="GO:0046872">
    <property type="term" value="F:metal ion binding"/>
    <property type="evidence" value="ECO:0007669"/>
    <property type="project" value="UniProtKB-KW"/>
</dbReference>
<evidence type="ECO:0000256" key="2">
    <source>
        <dbReference type="ARBA" id="ARBA00007255"/>
    </source>
</evidence>
<comment type="catalytic activity">
    <reaction evidence="16">
        <text>L-seryl-[protein] + ATP = O-phospho-L-seryl-[protein] + ADP + H(+)</text>
        <dbReference type="Rhea" id="RHEA:17989"/>
        <dbReference type="Rhea" id="RHEA-COMP:9863"/>
        <dbReference type="Rhea" id="RHEA-COMP:11604"/>
        <dbReference type="ChEBI" id="CHEBI:15378"/>
        <dbReference type="ChEBI" id="CHEBI:29999"/>
        <dbReference type="ChEBI" id="CHEBI:30616"/>
        <dbReference type="ChEBI" id="CHEBI:83421"/>
        <dbReference type="ChEBI" id="CHEBI:456216"/>
        <dbReference type="EC" id="2.7.11.1"/>
    </reaction>
</comment>
<evidence type="ECO:0000313" key="24">
    <source>
        <dbReference type="Proteomes" id="UP001259832"/>
    </source>
</evidence>
<name>A0AAD9LR19_9STRA</name>
<feature type="compositionally biased region" description="Polar residues" evidence="20">
    <location>
        <begin position="1435"/>
        <end position="1444"/>
    </location>
</feature>
<dbReference type="Gene3D" id="1.10.510.10">
    <property type="entry name" value="Transferase(Phosphotransferase) domain 1"/>
    <property type="match status" value="1"/>
</dbReference>
<keyword evidence="13" id="KW-0472">Membrane</keyword>
<feature type="compositionally biased region" description="Low complexity" evidence="20">
    <location>
        <begin position="1450"/>
        <end position="1467"/>
    </location>
</feature>
<evidence type="ECO:0000256" key="5">
    <source>
        <dbReference type="ARBA" id="ARBA00022679"/>
    </source>
</evidence>
<keyword evidence="7 17" id="KW-0547">Nucleotide-binding</keyword>
<keyword evidence="17" id="KW-0505">Motor protein</keyword>
<feature type="compositionally biased region" description="Polar residues" evidence="20">
    <location>
        <begin position="1409"/>
        <end position="1418"/>
    </location>
</feature>
<evidence type="ECO:0000256" key="16">
    <source>
        <dbReference type="ARBA" id="ARBA00048679"/>
    </source>
</evidence>
<feature type="compositionally biased region" description="Polar residues" evidence="20">
    <location>
        <begin position="78"/>
        <end position="88"/>
    </location>
</feature>
<keyword evidence="5" id="KW-0808">Transferase</keyword>
<reference evidence="23" key="1">
    <citation type="submission" date="2023-08" db="EMBL/GenBank/DDBJ databases">
        <title>Reference Genome Resource for the Citrus Pathogen Phytophthora citrophthora.</title>
        <authorList>
            <person name="Moller H."/>
            <person name="Coetzee B."/>
            <person name="Rose L.J."/>
            <person name="Van Niekerk J.M."/>
        </authorList>
    </citation>
    <scope>NUCLEOTIDE SEQUENCE</scope>
    <source>
        <strain evidence="23">STE-U-9442</strain>
    </source>
</reference>
<dbReference type="GO" id="GO:0008017">
    <property type="term" value="F:microtubule binding"/>
    <property type="evidence" value="ECO:0007669"/>
    <property type="project" value="InterPro"/>
</dbReference>
<organism evidence="23 24">
    <name type="scientific">Phytophthora citrophthora</name>
    <dbReference type="NCBI Taxonomy" id="4793"/>
    <lineage>
        <taxon>Eukaryota</taxon>
        <taxon>Sar</taxon>
        <taxon>Stramenopiles</taxon>
        <taxon>Oomycota</taxon>
        <taxon>Peronosporomycetes</taxon>
        <taxon>Peronosporales</taxon>
        <taxon>Peronosporaceae</taxon>
        <taxon>Phytophthora</taxon>
    </lineage>
</organism>
<evidence type="ECO:0000256" key="17">
    <source>
        <dbReference type="PROSITE-ProRule" id="PRU00283"/>
    </source>
</evidence>
<keyword evidence="6" id="KW-0479">Metal-binding</keyword>
<dbReference type="PROSITE" id="PS00411">
    <property type="entry name" value="KINESIN_MOTOR_1"/>
    <property type="match status" value="1"/>
</dbReference>
<keyword evidence="3" id="KW-0723">Serine/threonine-protein kinase</keyword>
<comment type="caution">
    <text evidence="23">The sequence shown here is derived from an EMBL/GenBank/DDBJ whole genome shotgun (WGS) entry which is preliminary data.</text>
</comment>
<gene>
    <name evidence="23" type="ORF">P3T76_003854</name>
</gene>
<dbReference type="InterPro" id="IPR008271">
    <property type="entry name" value="Ser/Thr_kinase_AS"/>
</dbReference>
<dbReference type="FunFam" id="3.40.850.10:FF:000077">
    <property type="entry name" value="Putative Unc104-like kinesin"/>
    <property type="match status" value="1"/>
</dbReference>
<keyword evidence="19" id="KW-0175">Coiled coil</keyword>
<dbReference type="GO" id="GO:0007018">
    <property type="term" value="P:microtubule-based movement"/>
    <property type="evidence" value="ECO:0007669"/>
    <property type="project" value="InterPro"/>
</dbReference>
<evidence type="ECO:0000256" key="1">
    <source>
        <dbReference type="ARBA" id="ARBA00004273"/>
    </source>
</evidence>
<dbReference type="PRINTS" id="PR00380">
    <property type="entry name" value="KINESINHEAVY"/>
</dbReference>
<dbReference type="Pfam" id="PF01265">
    <property type="entry name" value="Cyto_heme_lyase"/>
    <property type="match status" value="1"/>
</dbReference>
<accession>A0AAD9LR19</accession>
<evidence type="ECO:0000259" key="21">
    <source>
        <dbReference type="PROSITE" id="PS50011"/>
    </source>
</evidence>
<dbReference type="GO" id="GO:0005874">
    <property type="term" value="C:microtubule"/>
    <property type="evidence" value="ECO:0007669"/>
    <property type="project" value="TreeGrafter"/>
</dbReference>
<dbReference type="Proteomes" id="UP001259832">
    <property type="component" value="Unassembled WGS sequence"/>
</dbReference>
<comment type="similarity">
    <text evidence="17">Belongs to the TRAFAC class myosin-kinesin ATPase superfamily. Kinesin family.</text>
</comment>
<comment type="similarity">
    <text evidence="2">Belongs to the cytochrome c-type heme lyase family.</text>
</comment>
<feature type="compositionally biased region" description="Polar residues" evidence="20">
    <location>
        <begin position="1374"/>
        <end position="1395"/>
    </location>
</feature>
<dbReference type="InterPro" id="IPR000719">
    <property type="entry name" value="Prot_kinase_dom"/>
</dbReference>
<feature type="binding site" evidence="18">
    <location>
        <position position="1537"/>
    </location>
    <ligand>
        <name>ATP</name>
        <dbReference type="ChEBI" id="CHEBI:30616"/>
    </ligand>
</feature>
<dbReference type="CDD" id="cd22959">
    <property type="entry name" value="DD_C11orf49"/>
    <property type="match status" value="1"/>
</dbReference>
<protein>
    <submittedName>
        <fullName evidence="23">Kinesin-related protein 1</fullName>
    </submittedName>
</protein>
<evidence type="ECO:0000256" key="13">
    <source>
        <dbReference type="ARBA" id="ARBA00023136"/>
    </source>
</evidence>
<evidence type="ECO:0000256" key="18">
    <source>
        <dbReference type="PROSITE-ProRule" id="PRU10141"/>
    </source>
</evidence>
<dbReference type="InterPro" id="IPR036961">
    <property type="entry name" value="Kinesin_motor_dom_sf"/>
</dbReference>
<feature type="domain" description="Protein kinase" evidence="21">
    <location>
        <begin position="1508"/>
        <end position="1762"/>
    </location>
</feature>
<dbReference type="FunFam" id="1.10.510.10:FF:000235">
    <property type="entry name" value="Serine/threonine-protein kinase ark1"/>
    <property type="match status" value="1"/>
</dbReference>
<feature type="compositionally biased region" description="Polar residues" evidence="20">
    <location>
        <begin position="1351"/>
        <end position="1365"/>
    </location>
</feature>
<dbReference type="CDD" id="cd14007">
    <property type="entry name" value="STKc_Aurora"/>
    <property type="match status" value="1"/>
</dbReference>
<dbReference type="GO" id="GO:0004674">
    <property type="term" value="F:protein serine/threonine kinase activity"/>
    <property type="evidence" value="ECO:0007669"/>
    <property type="project" value="UniProtKB-KW"/>
</dbReference>
<dbReference type="FunFam" id="3.30.200.20:FF:000042">
    <property type="entry name" value="Aurora kinase A"/>
    <property type="match status" value="1"/>
</dbReference>
<dbReference type="SUPFAM" id="SSF52540">
    <property type="entry name" value="P-loop containing nucleoside triphosphate hydrolases"/>
    <property type="match status" value="1"/>
</dbReference>
<keyword evidence="12" id="KW-0496">Mitochondrion</keyword>
<dbReference type="InterPro" id="IPR011009">
    <property type="entry name" value="Kinase-like_dom_sf"/>
</dbReference>
<evidence type="ECO:0000256" key="14">
    <source>
        <dbReference type="ARBA" id="ARBA00023239"/>
    </source>
</evidence>
<dbReference type="SUPFAM" id="SSF47391">
    <property type="entry name" value="Dimerization-anchoring domain of cAMP-dependent PK regulatory subunit"/>
    <property type="match status" value="1"/>
</dbReference>
<feature type="binding site" evidence="17">
    <location>
        <begin position="398"/>
        <end position="405"/>
    </location>
    <ligand>
        <name>ATP</name>
        <dbReference type="ChEBI" id="CHEBI:30616"/>
    </ligand>
</feature>
<proteinExistence type="inferred from homology"/>
<evidence type="ECO:0000259" key="22">
    <source>
        <dbReference type="PROSITE" id="PS50067"/>
    </source>
</evidence>
<feature type="region of interest" description="Disordered" evidence="20">
    <location>
        <begin position="273"/>
        <end position="295"/>
    </location>
</feature>
<dbReference type="PROSITE" id="PS00108">
    <property type="entry name" value="PROTEIN_KINASE_ST"/>
    <property type="match status" value="1"/>
</dbReference>
<evidence type="ECO:0000256" key="11">
    <source>
        <dbReference type="ARBA" id="ARBA00023004"/>
    </source>
</evidence>
<dbReference type="SMART" id="SM00129">
    <property type="entry name" value="KISc"/>
    <property type="match status" value="1"/>
</dbReference>
<feature type="coiled-coil region" evidence="19">
    <location>
        <begin position="657"/>
        <end position="766"/>
    </location>
</feature>
<comment type="subcellular location">
    <subcellularLocation>
        <location evidence="1">Mitochondrion inner membrane</location>
    </subcellularLocation>
</comment>
<evidence type="ECO:0000256" key="9">
    <source>
        <dbReference type="ARBA" id="ARBA00022792"/>
    </source>
</evidence>
<evidence type="ECO:0000256" key="7">
    <source>
        <dbReference type="ARBA" id="ARBA00022741"/>
    </source>
</evidence>
<dbReference type="InterPro" id="IPR001752">
    <property type="entry name" value="Kinesin_motor_dom"/>
</dbReference>
<dbReference type="InterPro" id="IPR019821">
    <property type="entry name" value="Kinesin_motor_CS"/>
</dbReference>
<dbReference type="PROSITE" id="PS50011">
    <property type="entry name" value="PROTEIN_KINASE_DOM"/>
    <property type="match status" value="1"/>
</dbReference>
<dbReference type="PROSITE" id="PS00821">
    <property type="entry name" value="CYTO_HEME_LYASE_1"/>
    <property type="match status" value="1"/>
</dbReference>
<comment type="catalytic activity">
    <reaction evidence="15">
        <text>L-threonyl-[protein] + ATP = O-phospho-L-threonyl-[protein] + ADP + H(+)</text>
        <dbReference type="Rhea" id="RHEA:46608"/>
        <dbReference type="Rhea" id="RHEA-COMP:11060"/>
        <dbReference type="Rhea" id="RHEA-COMP:11605"/>
        <dbReference type="ChEBI" id="CHEBI:15378"/>
        <dbReference type="ChEBI" id="CHEBI:30013"/>
        <dbReference type="ChEBI" id="CHEBI:30616"/>
        <dbReference type="ChEBI" id="CHEBI:61977"/>
        <dbReference type="ChEBI" id="CHEBI:456216"/>
        <dbReference type="EC" id="2.7.11.1"/>
    </reaction>
</comment>
<keyword evidence="10 17" id="KW-0067">ATP-binding</keyword>
<keyword evidence="11" id="KW-0408">Iron</keyword>
<evidence type="ECO:0000256" key="4">
    <source>
        <dbReference type="ARBA" id="ARBA00022617"/>
    </source>
</evidence>
<feature type="compositionally biased region" description="Low complexity" evidence="20">
    <location>
        <begin position="1483"/>
        <end position="1497"/>
    </location>
</feature>
<dbReference type="EMBL" id="JASMQC010000005">
    <property type="protein sequence ID" value="KAK1945321.1"/>
    <property type="molecule type" value="Genomic_DNA"/>
</dbReference>
<dbReference type="PANTHER" id="PTHR47968:SF50">
    <property type="entry name" value="KINESIN-LIKE PROTEIN"/>
    <property type="match status" value="1"/>
</dbReference>
<dbReference type="Pfam" id="PF00225">
    <property type="entry name" value="Kinesin"/>
    <property type="match status" value="1"/>
</dbReference>
<evidence type="ECO:0000256" key="15">
    <source>
        <dbReference type="ARBA" id="ARBA00047899"/>
    </source>
</evidence>
<feature type="region of interest" description="Disordered" evidence="20">
    <location>
        <begin position="1270"/>
        <end position="1501"/>
    </location>
</feature>
<dbReference type="PROSITE" id="PS00822">
    <property type="entry name" value="CYTO_HEME_LYASE_2"/>
    <property type="match status" value="1"/>
</dbReference>
<keyword evidence="14" id="KW-0456">Lyase</keyword>
<keyword evidence="4" id="KW-0349">Heme</keyword>
<dbReference type="GO" id="GO:0000278">
    <property type="term" value="P:mitotic cell cycle"/>
    <property type="evidence" value="ECO:0007669"/>
    <property type="project" value="TreeGrafter"/>
</dbReference>
<keyword evidence="8" id="KW-0418">Kinase</keyword>
<evidence type="ECO:0000256" key="19">
    <source>
        <dbReference type="SAM" id="Coils"/>
    </source>
</evidence>
<dbReference type="SMART" id="SM00220">
    <property type="entry name" value="S_TKc"/>
    <property type="match status" value="1"/>
</dbReference>
<dbReference type="GO" id="GO:0003777">
    <property type="term" value="F:microtubule motor activity"/>
    <property type="evidence" value="ECO:0007669"/>
    <property type="project" value="InterPro"/>
</dbReference>
<dbReference type="PROSITE" id="PS00107">
    <property type="entry name" value="PROTEIN_KINASE_ATP"/>
    <property type="match status" value="1"/>
</dbReference>
<feature type="region of interest" description="Disordered" evidence="20">
    <location>
        <begin position="1"/>
        <end position="56"/>
    </location>
</feature>
<feature type="coiled-coil region" evidence="19">
    <location>
        <begin position="820"/>
        <end position="1002"/>
    </location>
</feature>
<dbReference type="Gene3D" id="1.20.890.10">
    <property type="entry name" value="cAMP-dependent protein kinase regulatory subunit, dimerization-anchoring domain"/>
    <property type="match status" value="1"/>
</dbReference>
<evidence type="ECO:0000256" key="20">
    <source>
        <dbReference type="SAM" id="MobiDB-lite"/>
    </source>
</evidence>
<evidence type="ECO:0000256" key="8">
    <source>
        <dbReference type="ARBA" id="ARBA00022777"/>
    </source>
</evidence>
<keyword evidence="9" id="KW-0999">Mitochondrion inner membrane</keyword>
<dbReference type="InterPro" id="IPR000511">
    <property type="entry name" value="Holocyt_c/c1_synthase"/>
</dbReference>
<evidence type="ECO:0000256" key="6">
    <source>
        <dbReference type="ARBA" id="ARBA00022723"/>
    </source>
</evidence>